<evidence type="ECO:0000256" key="7">
    <source>
        <dbReference type="RuleBase" id="RU003346"/>
    </source>
</evidence>
<comment type="similarity">
    <text evidence="2 7">Belongs to the major facilitator superfamily. Sugar transporter (TC 2.A.1.1) family.</text>
</comment>
<evidence type="ECO:0000256" key="8">
    <source>
        <dbReference type="SAM" id="MobiDB-lite"/>
    </source>
</evidence>
<gene>
    <name evidence="11" type="ORF">BCR42DRAFT_415218</name>
</gene>
<comment type="subcellular location">
    <subcellularLocation>
        <location evidence="1">Membrane</location>
        <topology evidence="1">Multi-pass membrane protein</topology>
    </subcellularLocation>
</comment>
<evidence type="ECO:0000256" key="1">
    <source>
        <dbReference type="ARBA" id="ARBA00004141"/>
    </source>
</evidence>
<dbReference type="InterPro" id="IPR005829">
    <property type="entry name" value="Sugar_transporter_CS"/>
</dbReference>
<dbReference type="PROSITE" id="PS00216">
    <property type="entry name" value="SUGAR_TRANSPORT_1"/>
    <property type="match status" value="2"/>
</dbReference>
<evidence type="ECO:0000256" key="2">
    <source>
        <dbReference type="ARBA" id="ARBA00010992"/>
    </source>
</evidence>
<organism evidence="11 12">
    <name type="scientific">Absidia repens</name>
    <dbReference type="NCBI Taxonomy" id="90262"/>
    <lineage>
        <taxon>Eukaryota</taxon>
        <taxon>Fungi</taxon>
        <taxon>Fungi incertae sedis</taxon>
        <taxon>Mucoromycota</taxon>
        <taxon>Mucoromycotina</taxon>
        <taxon>Mucoromycetes</taxon>
        <taxon>Mucorales</taxon>
        <taxon>Cunninghamellaceae</taxon>
        <taxon>Absidia</taxon>
    </lineage>
</organism>
<feature type="region of interest" description="Disordered" evidence="8">
    <location>
        <begin position="526"/>
        <end position="548"/>
    </location>
</feature>
<dbReference type="Pfam" id="PF00083">
    <property type="entry name" value="Sugar_tr"/>
    <property type="match status" value="1"/>
</dbReference>
<comment type="caution">
    <text evidence="11">The sequence shown here is derived from an EMBL/GenBank/DDBJ whole genome shotgun (WGS) entry which is preliminary data.</text>
</comment>
<evidence type="ECO:0000256" key="4">
    <source>
        <dbReference type="ARBA" id="ARBA00022692"/>
    </source>
</evidence>
<dbReference type="OrthoDB" id="4142200at2759"/>
<dbReference type="GO" id="GO:0005351">
    <property type="term" value="F:carbohydrate:proton symporter activity"/>
    <property type="evidence" value="ECO:0007669"/>
    <property type="project" value="TreeGrafter"/>
</dbReference>
<evidence type="ECO:0000259" key="10">
    <source>
        <dbReference type="PROSITE" id="PS50850"/>
    </source>
</evidence>
<accession>A0A1X2IIV1</accession>
<feature type="transmembrane region" description="Helical" evidence="9">
    <location>
        <begin position="468"/>
        <end position="489"/>
    </location>
</feature>
<feature type="transmembrane region" description="Helical" evidence="9">
    <location>
        <begin position="336"/>
        <end position="362"/>
    </location>
</feature>
<keyword evidence="6 9" id="KW-0472">Membrane</keyword>
<feature type="transmembrane region" description="Helical" evidence="9">
    <location>
        <begin position="440"/>
        <end position="462"/>
    </location>
</feature>
<dbReference type="InterPro" id="IPR005828">
    <property type="entry name" value="MFS_sugar_transport-like"/>
</dbReference>
<evidence type="ECO:0000256" key="6">
    <source>
        <dbReference type="ARBA" id="ARBA00023136"/>
    </source>
</evidence>
<feature type="transmembrane region" description="Helical" evidence="9">
    <location>
        <begin position="194"/>
        <end position="218"/>
    </location>
</feature>
<dbReference type="PANTHER" id="PTHR48022">
    <property type="entry name" value="PLASTIDIC GLUCOSE TRANSPORTER 4"/>
    <property type="match status" value="1"/>
</dbReference>
<keyword evidence="3 7" id="KW-0813">Transport</keyword>
<dbReference type="STRING" id="90262.A0A1X2IIV1"/>
<proteinExistence type="inferred from homology"/>
<dbReference type="EMBL" id="MCGE01000011">
    <property type="protein sequence ID" value="ORZ16516.1"/>
    <property type="molecule type" value="Genomic_DNA"/>
</dbReference>
<name>A0A1X2IIV1_9FUNG</name>
<evidence type="ECO:0000256" key="5">
    <source>
        <dbReference type="ARBA" id="ARBA00022989"/>
    </source>
</evidence>
<dbReference type="Proteomes" id="UP000193560">
    <property type="component" value="Unassembled WGS sequence"/>
</dbReference>
<feature type="domain" description="Major facilitator superfamily (MFS) profile" evidence="10">
    <location>
        <begin position="38"/>
        <end position="493"/>
    </location>
</feature>
<protein>
    <submittedName>
        <fullName evidence="11">General substrate transporter</fullName>
    </submittedName>
</protein>
<dbReference type="NCBIfam" id="TIGR00879">
    <property type="entry name" value="SP"/>
    <property type="match status" value="1"/>
</dbReference>
<dbReference type="InterPro" id="IPR036259">
    <property type="entry name" value="MFS_trans_sf"/>
</dbReference>
<feature type="transmembrane region" description="Helical" evidence="9">
    <location>
        <begin position="78"/>
        <end position="98"/>
    </location>
</feature>
<feature type="transmembrane region" description="Helical" evidence="9">
    <location>
        <begin position="34"/>
        <end position="51"/>
    </location>
</feature>
<feature type="transmembrane region" description="Helical" evidence="9">
    <location>
        <begin position="403"/>
        <end position="428"/>
    </location>
</feature>
<feature type="transmembrane region" description="Helical" evidence="9">
    <location>
        <begin position="369"/>
        <end position="391"/>
    </location>
</feature>
<evidence type="ECO:0000313" key="12">
    <source>
        <dbReference type="Proteomes" id="UP000193560"/>
    </source>
</evidence>
<feature type="transmembrane region" description="Helical" evidence="9">
    <location>
        <begin position="302"/>
        <end position="324"/>
    </location>
</feature>
<feature type="transmembrane region" description="Helical" evidence="9">
    <location>
        <begin position="129"/>
        <end position="151"/>
    </location>
</feature>
<keyword evidence="5 9" id="KW-1133">Transmembrane helix</keyword>
<dbReference type="GO" id="GO:0016020">
    <property type="term" value="C:membrane"/>
    <property type="evidence" value="ECO:0007669"/>
    <property type="project" value="UniProtKB-SubCell"/>
</dbReference>
<evidence type="ECO:0000256" key="9">
    <source>
        <dbReference type="SAM" id="Phobius"/>
    </source>
</evidence>
<feature type="compositionally biased region" description="Basic and acidic residues" evidence="8">
    <location>
        <begin position="539"/>
        <end position="548"/>
    </location>
</feature>
<keyword evidence="4 9" id="KW-0812">Transmembrane</keyword>
<reference evidence="11 12" key="1">
    <citation type="submission" date="2016-07" db="EMBL/GenBank/DDBJ databases">
        <title>Pervasive Adenine N6-methylation of Active Genes in Fungi.</title>
        <authorList>
            <consortium name="DOE Joint Genome Institute"/>
            <person name="Mondo S.J."/>
            <person name="Dannebaum R.O."/>
            <person name="Kuo R.C."/>
            <person name="Labutti K."/>
            <person name="Haridas S."/>
            <person name="Kuo A."/>
            <person name="Salamov A."/>
            <person name="Ahrendt S.R."/>
            <person name="Lipzen A."/>
            <person name="Sullivan W."/>
            <person name="Andreopoulos W.B."/>
            <person name="Clum A."/>
            <person name="Lindquist E."/>
            <person name="Daum C."/>
            <person name="Ramamoorthy G.K."/>
            <person name="Gryganskyi A."/>
            <person name="Culley D."/>
            <person name="Magnuson J.K."/>
            <person name="James T.Y."/>
            <person name="O'Malley M.A."/>
            <person name="Stajich J.E."/>
            <person name="Spatafora J.W."/>
            <person name="Visel A."/>
            <person name="Grigoriev I.V."/>
        </authorList>
    </citation>
    <scope>NUCLEOTIDE SEQUENCE [LARGE SCALE GENOMIC DNA]</scope>
    <source>
        <strain evidence="11 12">NRRL 1336</strain>
    </source>
</reference>
<dbReference type="PROSITE" id="PS00217">
    <property type="entry name" value="SUGAR_TRANSPORT_2"/>
    <property type="match status" value="1"/>
</dbReference>
<dbReference type="InterPro" id="IPR050360">
    <property type="entry name" value="MFS_Sugar_Transporters"/>
</dbReference>
<feature type="transmembrane region" description="Helical" evidence="9">
    <location>
        <begin position="105"/>
        <end position="123"/>
    </location>
</feature>
<sequence length="548" mass="60887">MKESNENAFSTEDRVSVHEYRGSSGLKGMLENPYVLATALFASLGGVLFGYDQGVISGIQEMDTFKARFPMNDTENGFVVSILTLGCWVGALIVGYFSDKIGRKYSIVLNGIIFILGSSLQGGAQTVSYLFAGRFIAGVAIGGLSMLVPLYQSEISPPEIRGSLVALQQLSITFGILISYFIDLGCQYIPSEAQWRVPFCIQIALGVILVIGIFFFPFSPRWLMTKGRDEEALQVLSKLRRVPIDHPRVQEEYRDIKVTVVFEERLDQQRFPDLVNKGGMAKVKMGCYGYMDLLKRGMRKRLFIACAIQFFQQFVGINAIIYYAPKVMQSLGLAGGSVSLLATGVIGIINFLFTFVTVLFLDKFGRKKFLMTASTGLTIAMVIVAAIVGTYENDWPNHTREGWVAVAFIYIYIANFAYSWGPIGWVYSAEIFPLRIRSKAMSISTSANWMCNFIVGLITPIMLKSIKFYTYVFFAIFCVLSLLFTFFIPETKGRSLEDMDAIFGGQSAAEDAVLLDQVKAEIYGQQGATKPSSSQQAYEKQEIAEGSF</sequence>
<dbReference type="PROSITE" id="PS50850">
    <property type="entry name" value="MFS"/>
    <property type="match status" value="1"/>
</dbReference>
<evidence type="ECO:0000313" key="11">
    <source>
        <dbReference type="EMBL" id="ORZ16516.1"/>
    </source>
</evidence>
<dbReference type="InterPro" id="IPR003663">
    <property type="entry name" value="Sugar/inositol_transpt"/>
</dbReference>
<dbReference type="Gene3D" id="1.20.1250.20">
    <property type="entry name" value="MFS general substrate transporter like domains"/>
    <property type="match status" value="1"/>
</dbReference>
<dbReference type="PANTHER" id="PTHR48022:SF2">
    <property type="entry name" value="PLASTIDIC GLUCOSE TRANSPORTER 4"/>
    <property type="match status" value="1"/>
</dbReference>
<dbReference type="InterPro" id="IPR020846">
    <property type="entry name" value="MFS_dom"/>
</dbReference>
<feature type="compositionally biased region" description="Polar residues" evidence="8">
    <location>
        <begin position="526"/>
        <end position="538"/>
    </location>
</feature>
<dbReference type="CDD" id="cd17356">
    <property type="entry name" value="MFS_HXT"/>
    <property type="match status" value="1"/>
</dbReference>
<dbReference type="PRINTS" id="PR00171">
    <property type="entry name" value="SUGRTRNSPORT"/>
</dbReference>
<dbReference type="FunFam" id="1.20.1250.20:FF:000026">
    <property type="entry name" value="MFS quinate transporter QutD"/>
    <property type="match status" value="1"/>
</dbReference>
<dbReference type="AlphaFoldDB" id="A0A1X2IIV1"/>
<keyword evidence="12" id="KW-1185">Reference proteome</keyword>
<evidence type="ECO:0000256" key="3">
    <source>
        <dbReference type="ARBA" id="ARBA00022448"/>
    </source>
</evidence>
<feature type="transmembrane region" description="Helical" evidence="9">
    <location>
        <begin position="163"/>
        <end position="182"/>
    </location>
</feature>
<dbReference type="SUPFAM" id="SSF103473">
    <property type="entry name" value="MFS general substrate transporter"/>
    <property type="match status" value="1"/>
</dbReference>